<evidence type="ECO:0000256" key="5">
    <source>
        <dbReference type="ARBA" id="ARBA00022692"/>
    </source>
</evidence>
<reference evidence="13 14" key="1">
    <citation type="journal article" date="2008" name="Nature">
        <title>The genome of the model beetle and pest Tribolium castaneum.</title>
        <authorList>
            <consortium name="Tribolium Genome Sequencing Consortium"/>
            <person name="Richards S."/>
            <person name="Gibbs R.A."/>
            <person name="Weinstock G.M."/>
            <person name="Brown S.J."/>
            <person name="Denell R."/>
            <person name="Beeman R.W."/>
            <person name="Gibbs R."/>
            <person name="Beeman R.W."/>
            <person name="Brown S.J."/>
            <person name="Bucher G."/>
            <person name="Friedrich M."/>
            <person name="Grimmelikhuijzen C.J."/>
            <person name="Klingler M."/>
            <person name="Lorenzen M."/>
            <person name="Richards S."/>
            <person name="Roth S."/>
            <person name="Schroder R."/>
            <person name="Tautz D."/>
            <person name="Zdobnov E.M."/>
            <person name="Muzny D."/>
            <person name="Gibbs R.A."/>
            <person name="Weinstock G.M."/>
            <person name="Attaway T."/>
            <person name="Bell S."/>
            <person name="Buhay C.J."/>
            <person name="Chandrabose M.N."/>
            <person name="Chavez D."/>
            <person name="Clerk-Blankenburg K.P."/>
            <person name="Cree A."/>
            <person name="Dao M."/>
            <person name="Davis C."/>
            <person name="Chacko J."/>
            <person name="Dinh H."/>
            <person name="Dugan-Rocha S."/>
            <person name="Fowler G."/>
            <person name="Garner T.T."/>
            <person name="Garnes J."/>
            <person name="Gnirke A."/>
            <person name="Hawes A."/>
            <person name="Hernandez J."/>
            <person name="Hines S."/>
            <person name="Holder M."/>
            <person name="Hume J."/>
            <person name="Jhangiani S.N."/>
            <person name="Joshi V."/>
            <person name="Khan Z.M."/>
            <person name="Jackson L."/>
            <person name="Kovar C."/>
            <person name="Kowis A."/>
            <person name="Lee S."/>
            <person name="Lewis L.R."/>
            <person name="Margolis J."/>
            <person name="Morgan M."/>
            <person name="Nazareth L.V."/>
            <person name="Nguyen N."/>
            <person name="Okwuonu G."/>
            <person name="Parker D."/>
            <person name="Richards S."/>
            <person name="Ruiz S.J."/>
            <person name="Santibanez J."/>
            <person name="Savard J."/>
            <person name="Scherer S.E."/>
            <person name="Schneider B."/>
            <person name="Sodergren E."/>
            <person name="Tautz D."/>
            <person name="Vattahil S."/>
            <person name="Villasana D."/>
            <person name="White C.S."/>
            <person name="Wright R."/>
            <person name="Park Y."/>
            <person name="Beeman R.W."/>
            <person name="Lord J."/>
            <person name="Oppert B."/>
            <person name="Lorenzen M."/>
            <person name="Brown S."/>
            <person name="Wang L."/>
            <person name="Savard J."/>
            <person name="Tautz D."/>
            <person name="Richards S."/>
            <person name="Weinstock G."/>
            <person name="Gibbs R.A."/>
            <person name="Liu Y."/>
            <person name="Worley K."/>
            <person name="Weinstock G."/>
            <person name="Elsik C.G."/>
            <person name="Reese J.T."/>
            <person name="Elhaik E."/>
            <person name="Landan G."/>
            <person name="Graur D."/>
            <person name="Arensburger P."/>
            <person name="Atkinson P."/>
            <person name="Beeman R.W."/>
            <person name="Beidler J."/>
            <person name="Brown S.J."/>
            <person name="Demuth J.P."/>
            <person name="Drury D.W."/>
            <person name="Du Y.Z."/>
            <person name="Fujiwara H."/>
            <person name="Lorenzen M."/>
            <person name="Maselli V."/>
            <person name="Osanai M."/>
            <person name="Park Y."/>
            <person name="Robertson H.M."/>
            <person name="Tu Z."/>
            <person name="Wang J.J."/>
            <person name="Wang S."/>
            <person name="Richards S."/>
            <person name="Song H."/>
            <person name="Zhang L."/>
            <person name="Sodergren E."/>
            <person name="Werner D."/>
            <person name="Stanke M."/>
            <person name="Morgenstern B."/>
            <person name="Solovyev V."/>
            <person name="Kosarev P."/>
            <person name="Brown G."/>
            <person name="Chen H.C."/>
            <person name="Ermolaeva O."/>
            <person name="Hlavina W."/>
            <person name="Kapustin Y."/>
            <person name="Kiryutin B."/>
            <person name="Kitts P."/>
            <person name="Maglott D."/>
            <person name="Pruitt K."/>
            <person name="Sapojnikov V."/>
            <person name="Souvorov A."/>
            <person name="Mackey A.J."/>
            <person name="Waterhouse R.M."/>
            <person name="Wyder S."/>
            <person name="Zdobnov E.M."/>
            <person name="Zdobnov E.M."/>
            <person name="Wyder S."/>
            <person name="Kriventseva E.V."/>
            <person name="Kadowaki T."/>
            <person name="Bork P."/>
            <person name="Aranda M."/>
            <person name="Bao R."/>
            <person name="Beermann A."/>
            <person name="Berns N."/>
            <person name="Bolognesi R."/>
            <person name="Bonneton F."/>
            <person name="Bopp D."/>
            <person name="Brown S.J."/>
            <person name="Bucher G."/>
            <person name="Butts T."/>
            <person name="Chaumot A."/>
            <person name="Denell R.E."/>
            <person name="Ferrier D.E."/>
            <person name="Friedrich M."/>
            <person name="Gordon C.M."/>
            <person name="Jindra M."/>
            <person name="Klingler M."/>
            <person name="Lan Q."/>
            <person name="Lattorff H.M."/>
            <person name="Laudet V."/>
            <person name="von Levetsow C."/>
            <person name="Liu Z."/>
            <person name="Lutz R."/>
            <person name="Lynch J.A."/>
            <person name="da Fonseca R.N."/>
            <person name="Posnien N."/>
            <person name="Reuter R."/>
            <person name="Roth S."/>
            <person name="Savard J."/>
            <person name="Schinko J.B."/>
            <person name="Schmitt C."/>
            <person name="Schoppmeier M."/>
            <person name="Schroder R."/>
            <person name="Shippy T.D."/>
            <person name="Simonnet F."/>
            <person name="Marques-Souza H."/>
            <person name="Tautz D."/>
            <person name="Tomoyasu Y."/>
            <person name="Trauner J."/>
            <person name="Van der Zee M."/>
            <person name="Vervoort M."/>
            <person name="Wittkopp N."/>
            <person name="Wimmer E.A."/>
            <person name="Yang X."/>
            <person name="Jones A.K."/>
            <person name="Sattelle D.B."/>
            <person name="Ebert P.R."/>
            <person name="Nelson D."/>
            <person name="Scott J.G."/>
            <person name="Beeman R.W."/>
            <person name="Muthukrishnan S."/>
            <person name="Kramer K.J."/>
            <person name="Arakane Y."/>
            <person name="Beeman R.W."/>
            <person name="Zhu Q."/>
            <person name="Hogenkamp D."/>
            <person name="Dixit R."/>
            <person name="Oppert B."/>
            <person name="Jiang H."/>
            <person name="Zou Z."/>
            <person name="Marshall J."/>
            <person name="Elpidina E."/>
            <person name="Vinokurov K."/>
            <person name="Oppert C."/>
            <person name="Zou Z."/>
            <person name="Evans J."/>
            <person name="Lu Z."/>
            <person name="Zhao P."/>
            <person name="Sumathipala N."/>
            <person name="Altincicek B."/>
            <person name="Vilcinskas A."/>
            <person name="Williams M."/>
            <person name="Hultmark D."/>
            <person name="Hetru C."/>
            <person name="Jiang H."/>
            <person name="Grimmelikhuijzen C.J."/>
            <person name="Hauser F."/>
            <person name="Cazzamali G."/>
            <person name="Williamson M."/>
            <person name="Park Y."/>
            <person name="Li B."/>
            <person name="Tanaka Y."/>
            <person name="Predel R."/>
            <person name="Neupert S."/>
            <person name="Schachtner J."/>
            <person name="Verleyen P."/>
            <person name="Raible F."/>
            <person name="Bork P."/>
            <person name="Friedrich M."/>
            <person name="Walden K.K."/>
            <person name="Robertson H.M."/>
            <person name="Angeli S."/>
            <person name="Foret S."/>
            <person name="Bucher G."/>
            <person name="Schuetz S."/>
            <person name="Maleszka R."/>
            <person name="Wimmer E.A."/>
            <person name="Beeman R.W."/>
            <person name="Lorenzen M."/>
            <person name="Tomoyasu Y."/>
            <person name="Miller S.C."/>
            <person name="Grossmann D."/>
            <person name="Bucher G."/>
        </authorList>
    </citation>
    <scope>NUCLEOTIDE SEQUENCE [LARGE SCALE GENOMIC DNA]</scope>
    <source>
        <strain evidence="13 14">Georgia GA2</strain>
    </source>
</reference>
<dbReference type="InterPro" id="IPR038377">
    <property type="entry name" value="Na/Glc_symporter_sf"/>
</dbReference>
<keyword evidence="3" id="KW-0813">Transport</keyword>
<dbReference type="CDD" id="cd11492">
    <property type="entry name" value="SLC5sbd_NIS-SMVT"/>
    <property type="match status" value="1"/>
</dbReference>
<dbReference type="GO" id="GO:0005886">
    <property type="term" value="C:plasma membrane"/>
    <property type="evidence" value="ECO:0007669"/>
    <property type="project" value="UniProtKB-SubCell"/>
</dbReference>
<dbReference type="Gene3D" id="1.20.1730.10">
    <property type="entry name" value="Sodium/glucose cotransporter"/>
    <property type="match status" value="1"/>
</dbReference>
<evidence type="ECO:0000313" key="13">
    <source>
        <dbReference type="EMBL" id="EFA03978.2"/>
    </source>
</evidence>
<evidence type="ECO:0000256" key="10">
    <source>
        <dbReference type="ARBA" id="ARBA00023201"/>
    </source>
</evidence>
<dbReference type="HOGENOM" id="CLU_018808_11_1_1"/>
<evidence type="ECO:0000256" key="1">
    <source>
        <dbReference type="ARBA" id="ARBA00004651"/>
    </source>
</evidence>
<feature type="transmembrane region" description="Helical" evidence="12">
    <location>
        <begin position="283"/>
        <end position="305"/>
    </location>
</feature>
<evidence type="ECO:0000256" key="2">
    <source>
        <dbReference type="ARBA" id="ARBA00006434"/>
    </source>
</evidence>
<keyword evidence="5 12" id="KW-0812">Transmembrane</keyword>
<dbReference type="NCBIfam" id="TIGR00813">
    <property type="entry name" value="sss"/>
    <property type="match status" value="1"/>
</dbReference>
<evidence type="ECO:0000313" key="14">
    <source>
        <dbReference type="Proteomes" id="UP000007266"/>
    </source>
</evidence>
<feature type="transmembrane region" description="Helical" evidence="12">
    <location>
        <begin position="343"/>
        <end position="367"/>
    </location>
</feature>
<feature type="transmembrane region" description="Helical" evidence="12">
    <location>
        <begin position="58"/>
        <end position="76"/>
    </location>
</feature>
<feature type="transmembrane region" description="Helical" evidence="12">
    <location>
        <begin position="445"/>
        <end position="467"/>
    </location>
</feature>
<dbReference type="InterPro" id="IPR001734">
    <property type="entry name" value="Na/solute_symporter"/>
</dbReference>
<evidence type="ECO:0000256" key="4">
    <source>
        <dbReference type="ARBA" id="ARBA00022475"/>
    </source>
</evidence>
<feature type="transmembrane region" description="Helical" evidence="12">
    <location>
        <begin position="413"/>
        <end position="438"/>
    </location>
</feature>
<sequence>MKQSVYYFDIVDYIIFGAMLFLSALTGIYFGCRGKINKKREPESFKDYLTGNKNLKPFPVAMSLIASYISGVTMLGTPAEVYNFGAQYWLIVFAMSLSGLTVATVYLPVFTKLQVCSSYEYLELRFSKILRTIASLLFLLDEIMFLPMLIYVPSLAFNQVSGANLHLIGAIVCTVCVFYTILGGLRAVVYTDTWQTVVMFISDMVVVILGVVAIGGMSVIIERSSAGNRIQSLNFNPSMYERYTVFSVLIGGFTYWTSFNAVNQTMVQRYLSLPNNKEARIAIAIFTVGVVFFISMCCFAGLLLFGTYHDCDPLAANRISNSDQLLPLFVVETAGHLRGVPGLFIAGVFGAALSSLSVVLNSSAVVLLEDFFRGVCHFSITERQGKLFTKSIILILGIASVCLVFVVEKMGSVFAVATSLSAIVAGTMFGVFTLGMLVPWANVKGAVVGSVSGFLMSCIVSYGQMYVASAKMVVPRPLPVSIEGCAATYGLNVTEPPEIEYPDESKVFPLFRLSFLWITPIGVFTVIAVGIITSFLTGKTDLKTLDPELISPVMHWVLPEEAQNYAGSAVRKIKHQRLFGNEAIASPSVTMNLNVLLSYGIIFVT</sequence>
<dbReference type="PROSITE" id="PS50283">
    <property type="entry name" value="NA_SOLUT_SYMP_3"/>
    <property type="match status" value="1"/>
</dbReference>
<dbReference type="EMBL" id="KQ971342">
    <property type="protein sequence ID" value="EFA03978.2"/>
    <property type="molecule type" value="Genomic_DNA"/>
</dbReference>
<dbReference type="GO" id="GO:0022857">
    <property type="term" value="F:transmembrane transporter activity"/>
    <property type="evidence" value="ECO:0007669"/>
    <property type="project" value="InterPro"/>
</dbReference>
<evidence type="ECO:0000256" key="7">
    <source>
        <dbReference type="ARBA" id="ARBA00023053"/>
    </source>
</evidence>
<feature type="transmembrane region" description="Helical" evidence="12">
    <location>
        <begin position="243"/>
        <end position="262"/>
    </location>
</feature>
<evidence type="ECO:0000256" key="9">
    <source>
        <dbReference type="ARBA" id="ARBA00023136"/>
    </source>
</evidence>
<dbReference type="Pfam" id="PF00474">
    <property type="entry name" value="SSF"/>
    <property type="match status" value="1"/>
</dbReference>
<keyword evidence="9 12" id="KW-0472">Membrane</keyword>
<evidence type="ECO:0000256" key="12">
    <source>
        <dbReference type="SAM" id="Phobius"/>
    </source>
</evidence>
<dbReference type="GO" id="GO:0006814">
    <property type="term" value="P:sodium ion transport"/>
    <property type="evidence" value="ECO:0007669"/>
    <property type="project" value="UniProtKB-KW"/>
</dbReference>
<dbReference type="InterPro" id="IPR051163">
    <property type="entry name" value="Sodium:Solute_Symporter_SSF"/>
</dbReference>
<comment type="similarity">
    <text evidence="2 11">Belongs to the sodium:solute symporter (SSF) (TC 2.A.21) family.</text>
</comment>
<keyword evidence="7" id="KW-0915">Sodium</keyword>
<evidence type="ECO:0000256" key="3">
    <source>
        <dbReference type="ARBA" id="ARBA00022448"/>
    </source>
</evidence>
<comment type="subcellular location">
    <subcellularLocation>
        <location evidence="1">Cell membrane</location>
        <topology evidence="1">Multi-pass membrane protein</topology>
    </subcellularLocation>
</comment>
<dbReference type="PANTHER" id="PTHR42985:SF41">
    <property type="entry name" value="GH19970P-RELATED"/>
    <property type="match status" value="1"/>
</dbReference>
<keyword evidence="8" id="KW-0406">Ion transport</keyword>
<proteinExistence type="inferred from homology"/>
<feature type="transmembrane region" description="Helical" evidence="12">
    <location>
        <begin position="129"/>
        <end position="152"/>
    </location>
</feature>
<keyword evidence="4" id="KW-1003">Cell membrane</keyword>
<feature type="transmembrane region" description="Helical" evidence="12">
    <location>
        <begin position="88"/>
        <end position="109"/>
    </location>
</feature>
<feature type="transmembrane region" description="Helical" evidence="12">
    <location>
        <begin position="515"/>
        <end position="536"/>
    </location>
</feature>
<keyword evidence="14" id="KW-1185">Reference proteome</keyword>
<dbReference type="PANTHER" id="PTHR42985">
    <property type="entry name" value="SODIUM-COUPLED MONOCARBOXYLATE TRANSPORTER"/>
    <property type="match status" value="1"/>
</dbReference>
<organism evidence="13 14">
    <name type="scientific">Tribolium castaneum</name>
    <name type="common">Red flour beetle</name>
    <dbReference type="NCBI Taxonomy" id="7070"/>
    <lineage>
        <taxon>Eukaryota</taxon>
        <taxon>Metazoa</taxon>
        <taxon>Ecdysozoa</taxon>
        <taxon>Arthropoda</taxon>
        <taxon>Hexapoda</taxon>
        <taxon>Insecta</taxon>
        <taxon>Pterygota</taxon>
        <taxon>Neoptera</taxon>
        <taxon>Endopterygota</taxon>
        <taxon>Coleoptera</taxon>
        <taxon>Polyphaga</taxon>
        <taxon>Cucujiformia</taxon>
        <taxon>Tenebrionidae</taxon>
        <taxon>Tenebrionidae incertae sedis</taxon>
        <taxon>Tribolium</taxon>
    </lineage>
</organism>
<name>D6WKE2_TRICA</name>
<keyword evidence="6 12" id="KW-1133">Transmembrane helix</keyword>
<evidence type="ECO:0000256" key="8">
    <source>
        <dbReference type="ARBA" id="ARBA00023065"/>
    </source>
</evidence>
<feature type="transmembrane region" description="Helical" evidence="12">
    <location>
        <begin position="6"/>
        <end position="30"/>
    </location>
</feature>
<dbReference type="AlphaFoldDB" id="D6WKE2"/>
<keyword evidence="10" id="KW-0739">Sodium transport</keyword>
<protein>
    <submittedName>
        <fullName evidence="13">Sodium-dependent multivitamin transporter-like Protein</fullName>
    </submittedName>
</protein>
<gene>
    <name evidence="13" type="primary">AUGUSTUS-3.0.2_14127</name>
    <name evidence="13" type="ORF">TcasGA2_TC014127</name>
</gene>
<evidence type="ECO:0000256" key="11">
    <source>
        <dbReference type="RuleBase" id="RU362091"/>
    </source>
</evidence>
<feature type="transmembrane region" description="Helical" evidence="12">
    <location>
        <begin position="197"/>
        <end position="221"/>
    </location>
</feature>
<reference evidence="13 14" key="2">
    <citation type="journal article" date="2010" name="Nucleic Acids Res.">
        <title>BeetleBase in 2010: revisions to provide comprehensive genomic information for Tribolium castaneum.</title>
        <authorList>
            <person name="Kim H.S."/>
            <person name="Murphy T."/>
            <person name="Xia J."/>
            <person name="Caragea D."/>
            <person name="Park Y."/>
            <person name="Beeman R.W."/>
            <person name="Lorenzen M.D."/>
            <person name="Butcher S."/>
            <person name="Manak J.R."/>
            <person name="Brown S.J."/>
        </authorList>
    </citation>
    <scope>GENOME REANNOTATION</scope>
    <source>
        <strain evidence="13 14">Georgia GA2</strain>
    </source>
</reference>
<accession>D6WKE2</accession>
<feature type="transmembrane region" description="Helical" evidence="12">
    <location>
        <begin position="164"/>
        <end position="185"/>
    </location>
</feature>
<feature type="transmembrane region" description="Helical" evidence="12">
    <location>
        <begin position="387"/>
        <end position="407"/>
    </location>
</feature>
<evidence type="ECO:0000256" key="6">
    <source>
        <dbReference type="ARBA" id="ARBA00022989"/>
    </source>
</evidence>
<dbReference type="Proteomes" id="UP000007266">
    <property type="component" value="Linkage group 5"/>
</dbReference>
<dbReference type="eggNOG" id="KOG2349">
    <property type="taxonomic scope" value="Eukaryota"/>
</dbReference>